<dbReference type="EMBL" id="CP036268">
    <property type="protein sequence ID" value="QDT37147.1"/>
    <property type="molecule type" value="Genomic_DNA"/>
</dbReference>
<proteinExistence type="predicted"/>
<evidence type="ECO:0000256" key="1">
    <source>
        <dbReference type="SAM" id="MobiDB-lite"/>
    </source>
</evidence>
<reference evidence="4 5" key="1">
    <citation type="submission" date="2019-02" db="EMBL/GenBank/DDBJ databases">
        <title>Deep-cultivation of Planctomycetes and their phenomic and genomic characterization uncovers novel biology.</title>
        <authorList>
            <person name="Wiegand S."/>
            <person name="Jogler M."/>
            <person name="Boedeker C."/>
            <person name="Pinto D."/>
            <person name="Vollmers J."/>
            <person name="Rivas-Marin E."/>
            <person name="Kohn T."/>
            <person name="Peeters S.H."/>
            <person name="Heuer A."/>
            <person name="Rast P."/>
            <person name="Oberbeckmann S."/>
            <person name="Bunk B."/>
            <person name="Jeske O."/>
            <person name="Meyerdierks A."/>
            <person name="Storesund J.E."/>
            <person name="Kallscheuer N."/>
            <person name="Luecker S."/>
            <person name="Lage O.M."/>
            <person name="Pohl T."/>
            <person name="Merkel B.J."/>
            <person name="Hornburger P."/>
            <person name="Mueller R.-W."/>
            <person name="Bruemmer F."/>
            <person name="Labrenz M."/>
            <person name="Spormann A.M."/>
            <person name="Op den Camp H."/>
            <person name="Overmann J."/>
            <person name="Amann R."/>
            <person name="Jetten M.S.M."/>
            <person name="Mascher T."/>
            <person name="Medema M.H."/>
            <person name="Devos D.P."/>
            <person name="Kaster A.-K."/>
            <person name="Ovreas L."/>
            <person name="Rohde M."/>
            <person name="Galperin M.Y."/>
            <person name="Jogler C."/>
        </authorList>
    </citation>
    <scope>NUCLEOTIDE SEQUENCE [LARGE SCALE GENOMIC DNA]</scope>
    <source>
        <strain evidence="4 5">Pan189</strain>
    </source>
</reference>
<evidence type="ECO:0000259" key="3">
    <source>
        <dbReference type="SMART" id="SM00014"/>
    </source>
</evidence>
<protein>
    <submittedName>
        <fullName evidence="4">PAP2 superfamily protein</fullName>
    </submittedName>
</protein>
<feature type="transmembrane region" description="Helical" evidence="2">
    <location>
        <begin position="41"/>
        <end position="64"/>
    </location>
</feature>
<dbReference type="PANTHER" id="PTHR14969">
    <property type="entry name" value="SPHINGOSINE-1-PHOSPHATE PHOSPHOHYDROLASE"/>
    <property type="match status" value="1"/>
</dbReference>
<feature type="transmembrane region" description="Helical" evidence="2">
    <location>
        <begin position="124"/>
        <end position="147"/>
    </location>
</feature>
<evidence type="ECO:0000313" key="4">
    <source>
        <dbReference type="EMBL" id="QDT37147.1"/>
    </source>
</evidence>
<feature type="domain" description="Phosphatidic acid phosphatase type 2/haloperoxidase" evidence="3">
    <location>
        <begin position="130"/>
        <end position="254"/>
    </location>
</feature>
<keyword evidence="2" id="KW-0812">Transmembrane</keyword>
<dbReference type="InterPro" id="IPR000326">
    <property type="entry name" value="PAP2/HPO"/>
</dbReference>
<dbReference type="RefSeq" id="WP_310821211.1">
    <property type="nucleotide sequence ID" value="NZ_CP036268.1"/>
</dbReference>
<dbReference type="CDD" id="cd03396">
    <property type="entry name" value="PAP2_like_6"/>
    <property type="match status" value="1"/>
</dbReference>
<keyword evidence="2" id="KW-1133">Transmembrane helix</keyword>
<keyword evidence="2" id="KW-0472">Membrane</keyword>
<feature type="compositionally biased region" description="Basic and acidic residues" evidence="1">
    <location>
        <begin position="13"/>
        <end position="24"/>
    </location>
</feature>
<dbReference type="PANTHER" id="PTHR14969:SF13">
    <property type="entry name" value="AT30094P"/>
    <property type="match status" value="1"/>
</dbReference>
<feature type="transmembrane region" description="Helical" evidence="2">
    <location>
        <begin position="239"/>
        <end position="257"/>
    </location>
</feature>
<dbReference type="KEGG" id="svp:Pan189_15170"/>
<evidence type="ECO:0000313" key="5">
    <source>
        <dbReference type="Proteomes" id="UP000317318"/>
    </source>
</evidence>
<feature type="transmembrane region" description="Helical" evidence="2">
    <location>
        <begin position="100"/>
        <end position="118"/>
    </location>
</feature>
<sequence>MNKTLDEAISEEPASHEVREDRSGFRPPHGWDVGKVADFPLLWPLSLVIGASILVVVTGADLAITRSFYQFADPSTHLQPGWIHADKQPWRWIDEQPVRLVIAMVAASIAGMVIGYFSPSRRRWMVAGMFILAVMAIAPGLMVNGIFKGAWGRPRPTHVAEFGGQAEYQPFWQIGNDPINHKGFPSGHGTMAFTLMVPAFLFGTRHRKYALLWLTGAICVASAVGLARIAQGAHFTSDILMSGALVYAVAIGFRPLFFEVDRSGGSVIDRLRCGRQSKEDLNDQDQGKTIAIQKAA</sequence>
<accession>A0A517QZR6</accession>
<feature type="region of interest" description="Disordered" evidence="1">
    <location>
        <begin position="1"/>
        <end position="24"/>
    </location>
</feature>
<dbReference type="InterPro" id="IPR036938">
    <property type="entry name" value="PAP2/HPO_sf"/>
</dbReference>
<dbReference type="SMART" id="SM00014">
    <property type="entry name" value="acidPPc"/>
    <property type="match status" value="1"/>
</dbReference>
<keyword evidence="5" id="KW-1185">Reference proteome</keyword>
<dbReference type="Gene3D" id="1.20.144.10">
    <property type="entry name" value="Phosphatidic acid phosphatase type 2/haloperoxidase"/>
    <property type="match status" value="1"/>
</dbReference>
<dbReference type="SUPFAM" id="SSF48317">
    <property type="entry name" value="Acid phosphatase/Vanadium-dependent haloperoxidase"/>
    <property type="match status" value="1"/>
</dbReference>
<feature type="transmembrane region" description="Helical" evidence="2">
    <location>
        <begin position="209"/>
        <end position="227"/>
    </location>
</feature>
<organism evidence="4 5">
    <name type="scientific">Stratiformator vulcanicus</name>
    <dbReference type="NCBI Taxonomy" id="2527980"/>
    <lineage>
        <taxon>Bacteria</taxon>
        <taxon>Pseudomonadati</taxon>
        <taxon>Planctomycetota</taxon>
        <taxon>Planctomycetia</taxon>
        <taxon>Planctomycetales</taxon>
        <taxon>Planctomycetaceae</taxon>
        <taxon>Stratiformator</taxon>
    </lineage>
</organism>
<name>A0A517QZR6_9PLAN</name>
<evidence type="ECO:0000256" key="2">
    <source>
        <dbReference type="SAM" id="Phobius"/>
    </source>
</evidence>
<dbReference type="Proteomes" id="UP000317318">
    <property type="component" value="Chromosome"/>
</dbReference>
<dbReference type="Pfam" id="PF01569">
    <property type="entry name" value="PAP2"/>
    <property type="match status" value="1"/>
</dbReference>
<gene>
    <name evidence="4" type="ORF">Pan189_15170</name>
</gene>
<dbReference type="AlphaFoldDB" id="A0A517QZR6"/>